<reference evidence="2 3" key="1">
    <citation type="journal article" date="2018" name="Sci. Rep.">
        <title>Comparative genomics provides insights into the lifestyle and reveals functional heterogeneity of dark septate endophytic fungi.</title>
        <authorList>
            <person name="Knapp D.G."/>
            <person name="Nemeth J.B."/>
            <person name="Barry K."/>
            <person name="Hainaut M."/>
            <person name="Henrissat B."/>
            <person name="Johnson J."/>
            <person name="Kuo A."/>
            <person name="Lim J.H.P."/>
            <person name="Lipzen A."/>
            <person name="Nolan M."/>
            <person name="Ohm R.A."/>
            <person name="Tamas L."/>
            <person name="Grigoriev I.V."/>
            <person name="Spatafora J.W."/>
            <person name="Nagy L.G."/>
            <person name="Kovacs G.M."/>
        </authorList>
    </citation>
    <scope>NUCLEOTIDE SEQUENCE [LARGE SCALE GENOMIC DNA]</scope>
    <source>
        <strain evidence="2 3">DSE2036</strain>
    </source>
</reference>
<evidence type="ECO:0000313" key="3">
    <source>
        <dbReference type="Proteomes" id="UP000244855"/>
    </source>
</evidence>
<feature type="compositionally biased region" description="Polar residues" evidence="1">
    <location>
        <begin position="39"/>
        <end position="54"/>
    </location>
</feature>
<proteinExistence type="predicted"/>
<feature type="compositionally biased region" description="Basic residues" evidence="1">
    <location>
        <begin position="57"/>
        <end position="66"/>
    </location>
</feature>
<feature type="region of interest" description="Disordered" evidence="1">
    <location>
        <begin position="1"/>
        <end position="23"/>
    </location>
</feature>
<name>A0A2V1E4E5_9PLEO</name>
<dbReference type="PANTHER" id="PTHR40618:SF1">
    <property type="entry name" value="B-ZIP TRANSCRIPTION FACTOR (EUROFUNG)"/>
    <property type="match status" value="1"/>
</dbReference>
<dbReference type="Gene3D" id="1.20.5.170">
    <property type="match status" value="1"/>
</dbReference>
<evidence type="ECO:0008006" key="4">
    <source>
        <dbReference type="Google" id="ProtNLM"/>
    </source>
</evidence>
<accession>A0A2V1E4E5</accession>
<dbReference type="PANTHER" id="PTHR40618">
    <property type="entry name" value="B-ZIP TRANSCRIPTION FACTOR (EUROFUNG)-RELATED"/>
    <property type="match status" value="1"/>
</dbReference>
<gene>
    <name evidence="2" type="ORF">DM02DRAFT_650780</name>
</gene>
<keyword evidence="3" id="KW-1185">Reference proteome</keyword>
<evidence type="ECO:0000313" key="2">
    <source>
        <dbReference type="EMBL" id="PVI05443.1"/>
    </source>
</evidence>
<dbReference type="STRING" id="97972.A0A2V1E4E5"/>
<protein>
    <recommendedName>
        <fullName evidence="4">BZIP domain-containing protein</fullName>
    </recommendedName>
</protein>
<dbReference type="OrthoDB" id="3555317at2759"/>
<dbReference type="EMBL" id="KZ805314">
    <property type="protein sequence ID" value="PVI05443.1"/>
    <property type="molecule type" value="Genomic_DNA"/>
</dbReference>
<feature type="region of interest" description="Disordered" evidence="1">
    <location>
        <begin position="39"/>
        <end position="73"/>
    </location>
</feature>
<evidence type="ECO:0000256" key="1">
    <source>
        <dbReference type="SAM" id="MobiDB-lite"/>
    </source>
</evidence>
<sequence>MNAAGQDQMQDRGYNPKMRGVEKQPTFSNWFPLSLVTDSDLQDDNTAQSASTPIPSRRGRGRPRVNKARDETAIEKRRAQVREAQRTYQKRKDLVVASEKFRSDDVLEAISDISVEVEALLQTAAATGLLNQQGAVPERIRQLWRAYDKVITKPCMKPELRLLQVKNDRRREAFPELDILMSNTGTSDRPAEPMDINLPMQINSNNDIDLADMELGVSDSTLISPFSQVQAKYGFTSYHGNSGKSIFEVCHDRRVKWKDNQNASPP</sequence>
<dbReference type="AlphaFoldDB" id="A0A2V1E4E5"/>
<dbReference type="Proteomes" id="UP000244855">
    <property type="component" value="Unassembled WGS sequence"/>
</dbReference>
<organism evidence="2 3">
    <name type="scientific">Periconia macrospinosa</name>
    <dbReference type="NCBI Taxonomy" id="97972"/>
    <lineage>
        <taxon>Eukaryota</taxon>
        <taxon>Fungi</taxon>
        <taxon>Dikarya</taxon>
        <taxon>Ascomycota</taxon>
        <taxon>Pezizomycotina</taxon>
        <taxon>Dothideomycetes</taxon>
        <taxon>Pleosporomycetidae</taxon>
        <taxon>Pleosporales</taxon>
        <taxon>Massarineae</taxon>
        <taxon>Periconiaceae</taxon>
        <taxon>Periconia</taxon>
    </lineage>
</organism>